<evidence type="ECO:0000256" key="2">
    <source>
        <dbReference type="SAM" id="Phobius"/>
    </source>
</evidence>
<keyword evidence="2" id="KW-0812">Transmembrane</keyword>
<comment type="caution">
    <text evidence="3">The sequence shown here is derived from an EMBL/GenBank/DDBJ whole genome shotgun (WGS) entry which is preliminary data.</text>
</comment>
<evidence type="ECO:0000313" key="4">
    <source>
        <dbReference type="Proteomes" id="UP000772434"/>
    </source>
</evidence>
<dbReference type="Proteomes" id="UP000772434">
    <property type="component" value="Unassembled WGS sequence"/>
</dbReference>
<feature type="compositionally biased region" description="Basic and acidic residues" evidence="1">
    <location>
        <begin position="59"/>
        <end position="75"/>
    </location>
</feature>
<name>A0A9P5Q024_9AGAR</name>
<evidence type="ECO:0000313" key="3">
    <source>
        <dbReference type="EMBL" id="KAF9072384.1"/>
    </source>
</evidence>
<reference evidence="3" key="1">
    <citation type="submission" date="2020-11" db="EMBL/GenBank/DDBJ databases">
        <authorList>
            <consortium name="DOE Joint Genome Institute"/>
            <person name="Ahrendt S."/>
            <person name="Riley R."/>
            <person name="Andreopoulos W."/>
            <person name="Labutti K."/>
            <person name="Pangilinan J."/>
            <person name="Ruiz-Duenas F.J."/>
            <person name="Barrasa J.M."/>
            <person name="Sanchez-Garcia M."/>
            <person name="Camarero S."/>
            <person name="Miyauchi S."/>
            <person name="Serrano A."/>
            <person name="Linde D."/>
            <person name="Babiker R."/>
            <person name="Drula E."/>
            <person name="Ayuso-Fernandez I."/>
            <person name="Pacheco R."/>
            <person name="Padilla G."/>
            <person name="Ferreira P."/>
            <person name="Barriuso J."/>
            <person name="Kellner H."/>
            <person name="Castanera R."/>
            <person name="Alfaro M."/>
            <person name="Ramirez L."/>
            <person name="Pisabarro A.G."/>
            <person name="Kuo A."/>
            <person name="Tritt A."/>
            <person name="Lipzen A."/>
            <person name="He G."/>
            <person name="Yan M."/>
            <person name="Ng V."/>
            <person name="Cullen D."/>
            <person name="Martin F."/>
            <person name="Rosso M.-N."/>
            <person name="Henrissat B."/>
            <person name="Hibbett D."/>
            <person name="Martinez A.T."/>
            <person name="Grigoriev I.V."/>
        </authorList>
    </citation>
    <scope>NUCLEOTIDE SEQUENCE</scope>
    <source>
        <strain evidence="3">AH 40177</strain>
    </source>
</reference>
<feature type="region of interest" description="Disordered" evidence="1">
    <location>
        <begin position="252"/>
        <end position="282"/>
    </location>
</feature>
<gene>
    <name evidence="3" type="ORF">BDP27DRAFT_1445642</name>
</gene>
<feature type="transmembrane region" description="Helical" evidence="2">
    <location>
        <begin position="20"/>
        <end position="44"/>
    </location>
</feature>
<accession>A0A9P5Q024</accession>
<dbReference type="AlphaFoldDB" id="A0A9P5Q024"/>
<sequence>MTTPFASPAQSSTTSSLSSGISQGTEILCLASLIPAVVIILYVCSRIMGGGSRIKKKIARSDDSVKSSSNSDREVVILGSPEASHQLKKKETRTQDLRRYFASPPSEQPGSPPYKPFANHRSSITLKSPTNSTSRLSLRPLSLLSMIGRKDPAKSKLADRKFTAPQHSAAAFSDGDRQAIVVLWTLADAVVGAHPHAKPLLTRLAVKGHAVVRPQDYRLVSDTGADISWYNPPNRGVAVIVPAIARGTPVKAASTSIKSSRYPKHRQPHPIANPPSIGPSTPSNIPAVKFLSTLHRSSHSSNTVVAGSPSQTPNITVSVSRSLSWSKFSLTPAKVASSIGNPDSPRSARHSKILSMSLPARRACSVENTGVANVPNQNAYTQSTATVGEVRGPGLVTTLPYVQPPTTKAMSDKRTTTSLRKVQAMNNTDKGKRSGLKVAGCNRDENALLNVTHVKNNSRGETLCSATKIAGLSGRVREVKSRRLAPGGKENVRPSAEMVCPSF</sequence>
<feature type="compositionally biased region" description="Polar residues" evidence="1">
    <location>
        <begin position="120"/>
        <end position="131"/>
    </location>
</feature>
<dbReference type="OrthoDB" id="2928637at2759"/>
<protein>
    <submittedName>
        <fullName evidence="3">Uncharacterized protein</fullName>
    </submittedName>
</protein>
<dbReference type="EMBL" id="JADNRY010000024">
    <property type="protein sequence ID" value="KAF9072384.1"/>
    <property type="molecule type" value="Genomic_DNA"/>
</dbReference>
<keyword evidence="4" id="KW-1185">Reference proteome</keyword>
<evidence type="ECO:0000256" key="1">
    <source>
        <dbReference type="SAM" id="MobiDB-lite"/>
    </source>
</evidence>
<feature type="compositionally biased region" description="Pro residues" evidence="1">
    <location>
        <begin position="106"/>
        <end position="115"/>
    </location>
</feature>
<organism evidence="3 4">
    <name type="scientific">Rhodocollybia butyracea</name>
    <dbReference type="NCBI Taxonomy" id="206335"/>
    <lineage>
        <taxon>Eukaryota</taxon>
        <taxon>Fungi</taxon>
        <taxon>Dikarya</taxon>
        <taxon>Basidiomycota</taxon>
        <taxon>Agaricomycotina</taxon>
        <taxon>Agaricomycetes</taxon>
        <taxon>Agaricomycetidae</taxon>
        <taxon>Agaricales</taxon>
        <taxon>Marasmiineae</taxon>
        <taxon>Omphalotaceae</taxon>
        <taxon>Rhodocollybia</taxon>
    </lineage>
</organism>
<proteinExistence type="predicted"/>
<keyword evidence="2" id="KW-0472">Membrane</keyword>
<feature type="region of interest" description="Disordered" evidence="1">
    <location>
        <begin position="58"/>
        <end position="134"/>
    </location>
</feature>
<keyword evidence="2" id="KW-1133">Transmembrane helix</keyword>